<evidence type="ECO:0000256" key="2">
    <source>
        <dbReference type="ARBA" id="ARBA00022448"/>
    </source>
</evidence>
<dbReference type="AlphaFoldDB" id="A0A1H6S3U8"/>
<feature type="transmembrane region" description="Helical" evidence="7">
    <location>
        <begin position="95"/>
        <end position="115"/>
    </location>
</feature>
<dbReference type="GO" id="GO:0015297">
    <property type="term" value="F:antiporter activity"/>
    <property type="evidence" value="ECO:0007669"/>
    <property type="project" value="InterPro"/>
</dbReference>
<feature type="transmembrane region" description="Helical" evidence="7">
    <location>
        <begin position="194"/>
        <end position="218"/>
    </location>
</feature>
<dbReference type="NCBIfam" id="TIGR00797">
    <property type="entry name" value="matE"/>
    <property type="match status" value="1"/>
</dbReference>
<keyword evidence="9" id="KW-1185">Reference proteome</keyword>
<dbReference type="GO" id="GO:0005886">
    <property type="term" value="C:plasma membrane"/>
    <property type="evidence" value="ECO:0007669"/>
    <property type="project" value="UniProtKB-SubCell"/>
</dbReference>
<organism evidence="8 9">
    <name type="scientific">Allopseudospirillum japonicum</name>
    <dbReference type="NCBI Taxonomy" id="64971"/>
    <lineage>
        <taxon>Bacteria</taxon>
        <taxon>Pseudomonadati</taxon>
        <taxon>Pseudomonadota</taxon>
        <taxon>Gammaproteobacteria</taxon>
        <taxon>Oceanospirillales</taxon>
        <taxon>Oceanospirillaceae</taxon>
        <taxon>Allopseudospirillum</taxon>
    </lineage>
</organism>
<feature type="transmembrane region" description="Helical" evidence="7">
    <location>
        <begin position="389"/>
        <end position="411"/>
    </location>
</feature>
<evidence type="ECO:0000256" key="7">
    <source>
        <dbReference type="SAM" id="Phobius"/>
    </source>
</evidence>
<dbReference type="GO" id="GO:0042910">
    <property type="term" value="F:xenobiotic transmembrane transporter activity"/>
    <property type="evidence" value="ECO:0007669"/>
    <property type="project" value="InterPro"/>
</dbReference>
<evidence type="ECO:0000256" key="6">
    <source>
        <dbReference type="ARBA" id="ARBA00023136"/>
    </source>
</evidence>
<evidence type="ECO:0000256" key="3">
    <source>
        <dbReference type="ARBA" id="ARBA00022475"/>
    </source>
</evidence>
<dbReference type="PANTHER" id="PTHR43549">
    <property type="entry name" value="MULTIDRUG RESISTANCE PROTEIN YPNP-RELATED"/>
    <property type="match status" value="1"/>
</dbReference>
<evidence type="ECO:0000256" key="4">
    <source>
        <dbReference type="ARBA" id="ARBA00022692"/>
    </source>
</evidence>
<keyword evidence="3" id="KW-1003">Cell membrane</keyword>
<feature type="transmembrane region" description="Helical" evidence="7">
    <location>
        <begin position="313"/>
        <end position="344"/>
    </location>
</feature>
<keyword evidence="6 7" id="KW-0472">Membrane</keyword>
<feature type="transmembrane region" description="Helical" evidence="7">
    <location>
        <begin position="59"/>
        <end position="83"/>
    </location>
</feature>
<reference evidence="9" key="1">
    <citation type="submission" date="2016-10" db="EMBL/GenBank/DDBJ databases">
        <authorList>
            <person name="Varghese N."/>
            <person name="Submissions S."/>
        </authorList>
    </citation>
    <scope>NUCLEOTIDE SEQUENCE [LARGE SCALE GENOMIC DNA]</scope>
    <source>
        <strain evidence="9">DSM 7165</strain>
    </source>
</reference>
<feature type="transmembrane region" description="Helical" evidence="7">
    <location>
        <begin position="169"/>
        <end position="188"/>
    </location>
</feature>
<dbReference type="RefSeq" id="WP_245710498.1">
    <property type="nucleotide sequence ID" value="NZ_FNYH01000005.1"/>
</dbReference>
<dbReference type="InterPro" id="IPR048279">
    <property type="entry name" value="MdtK-like"/>
</dbReference>
<dbReference type="Proteomes" id="UP000242999">
    <property type="component" value="Unassembled WGS sequence"/>
</dbReference>
<feature type="transmembrane region" description="Helical" evidence="7">
    <location>
        <begin position="356"/>
        <end position="377"/>
    </location>
</feature>
<evidence type="ECO:0000313" key="9">
    <source>
        <dbReference type="Proteomes" id="UP000242999"/>
    </source>
</evidence>
<dbReference type="PIRSF" id="PIRSF006603">
    <property type="entry name" value="DinF"/>
    <property type="match status" value="1"/>
</dbReference>
<evidence type="ECO:0000313" key="8">
    <source>
        <dbReference type="EMBL" id="SEI59467.1"/>
    </source>
</evidence>
<sequence>MSVSVTELSTWARLGALWQTTWPMAMGVTAMLSFHLADSIFVSYLGVEPLAALSFTLPLSFLIIGVQVGIGIALTALVSRALGAQEPARAQRLGNCALVSGTVIISLLVVCLWGLEIPLFRILGASDTVLPWIQSYWIWALISSAFAAILYFGYSLLRAHGDTRTPGTWMLLTALINIALDPLFIFGYGDFAGWGLVGAAWASCCGWLVGILAIYWLLYRRKILRLSSAFVEAYTSLQALAQLALPAMLSQMLPPLAAFFATLIVAQQGELAVALWGLATRVEFFSLVLVLALTMSLPPILGRAYGAQDWSSVAAWISSALLLIIGWQGIWALTLSLGAGWIAPWLTQDPALTQPFIHWLIWVPWGFPALGICMLLVSAANALGWPKRALLIAGLRLFACYLPALALGGAWAGLEGLFYGALIGHLGAGAQAWFLYHRAYRQQVSLNTSTL</sequence>
<accession>A0A1H6S3U8</accession>
<protein>
    <submittedName>
        <fullName evidence="8">Putative efflux protein, MATE family</fullName>
    </submittedName>
</protein>
<dbReference type="Pfam" id="PF01554">
    <property type="entry name" value="MatE"/>
    <property type="match status" value="2"/>
</dbReference>
<evidence type="ECO:0000256" key="5">
    <source>
        <dbReference type="ARBA" id="ARBA00022989"/>
    </source>
</evidence>
<keyword evidence="5 7" id="KW-1133">Transmembrane helix</keyword>
<feature type="transmembrane region" description="Helical" evidence="7">
    <location>
        <begin position="417"/>
        <end position="436"/>
    </location>
</feature>
<dbReference type="InterPro" id="IPR002528">
    <property type="entry name" value="MATE_fam"/>
</dbReference>
<keyword evidence="2" id="KW-0813">Transport</keyword>
<dbReference type="PANTHER" id="PTHR43549:SF3">
    <property type="entry name" value="MULTIDRUG RESISTANCE PROTEIN YPNP-RELATED"/>
    <property type="match status" value="1"/>
</dbReference>
<feature type="transmembrane region" description="Helical" evidence="7">
    <location>
        <begin position="135"/>
        <end position="157"/>
    </location>
</feature>
<gene>
    <name evidence="8" type="ORF">SAMN05421831_10520</name>
</gene>
<feature type="transmembrane region" description="Helical" evidence="7">
    <location>
        <begin position="21"/>
        <end position="47"/>
    </location>
</feature>
<proteinExistence type="predicted"/>
<feature type="transmembrane region" description="Helical" evidence="7">
    <location>
        <begin position="284"/>
        <end position="301"/>
    </location>
</feature>
<dbReference type="EMBL" id="FNYH01000005">
    <property type="protein sequence ID" value="SEI59467.1"/>
    <property type="molecule type" value="Genomic_DNA"/>
</dbReference>
<dbReference type="InterPro" id="IPR052031">
    <property type="entry name" value="Membrane_Transporter-Flippase"/>
</dbReference>
<comment type="subcellular location">
    <subcellularLocation>
        <location evidence="1">Cell inner membrane</location>
        <topology evidence="1">Multi-pass membrane protein</topology>
    </subcellularLocation>
</comment>
<keyword evidence="4 7" id="KW-0812">Transmembrane</keyword>
<dbReference type="STRING" id="64971.SAMN05421831_10520"/>
<name>A0A1H6S3U8_9GAMM</name>
<evidence type="ECO:0000256" key="1">
    <source>
        <dbReference type="ARBA" id="ARBA00004429"/>
    </source>
</evidence>